<dbReference type="RefSeq" id="WP_157066566.1">
    <property type="nucleotide sequence ID" value="NZ_LMTR01000025.1"/>
</dbReference>
<keyword evidence="8" id="KW-1185">Reference proteome</keyword>
<dbReference type="NCBIfam" id="TIGR00413">
    <property type="entry name" value="rlpA"/>
    <property type="match status" value="1"/>
</dbReference>
<dbReference type="InterPro" id="IPR036908">
    <property type="entry name" value="RlpA-like_sf"/>
</dbReference>
<dbReference type="SUPFAM" id="SSF50685">
    <property type="entry name" value="Barwin-like endoglucanases"/>
    <property type="match status" value="1"/>
</dbReference>
<feature type="compositionally biased region" description="Low complexity" evidence="5">
    <location>
        <begin position="87"/>
        <end position="98"/>
    </location>
</feature>
<dbReference type="OrthoDB" id="9779128at2"/>
<evidence type="ECO:0000256" key="3">
    <source>
        <dbReference type="HAMAP-Rule" id="MF_02071"/>
    </source>
</evidence>
<proteinExistence type="inferred from homology"/>
<feature type="chain" id="PRO_5009985743" description="Endolytic peptidoglycan transglycosylase RlpA" evidence="3">
    <location>
        <begin position="25"/>
        <end position="243"/>
    </location>
</feature>
<evidence type="ECO:0000313" key="7">
    <source>
        <dbReference type="EMBL" id="KWT71313.1"/>
    </source>
</evidence>
<dbReference type="Pfam" id="PF03330">
    <property type="entry name" value="DPBB_1"/>
    <property type="match status" value="1"/>
</dbReference>
<keyword evidence="7" id="KW-0449">Lipoprotein</keyword>
<comment type="function">
    <text evidence="3">Lytic transglycosylase with a strong preference for naked glycan strands that lack stem peptides.</text>
</comment>
<dbReference type="PATRIC" id="fig|121290.4.peg.655"/>
<protein>
    <recommendedName>
        <fullName evidence="3">Endolytic peptidoglycan transglycosylase RlpA</fullName>
        <ecNumber evidence="3">4.2.2.-</ecNumber>
    </recommendedName>
</protein>
<dbReference type="EC" id="4.2.2.-" evidence="3"/>
<evidence type="ECO:0000256" key="5">
    <source>
        <dbReference type="SAM" id="MobiDB-lite"/>
    </source>
</evidence>
<dbReference type="InterPro" id="IPR012997">
    <property type="entry name" value="RplA"/>
</dbReference>
<feature type="signal peptide" evidence="3">
    <location>
        <begin position="1"/>
        <end position="24"/>
    </location>
</feature>
<evidence type="ECO:0000259" key="6">
    <source>
        <dbReference type="Pfam" id="PF03330"/>
    </source>
</evidence>
<dbReference type="GO" id="GO:0000270">
    <property type="term" value="P:peptidoglycan metabolic process"/>
    <property type="evidence" value="ECO:0007669"/>
    <property type="project" value="UniProtKB-UniRule"/>
</dbReference>
<feature type="domain" description="RlpA-like protein double-psi beta-barrel" evidence="6">
    <location>
        <begin position="152"/>
        <end position="237"/>
    </location>
</feature>
<feature type="compositionally biased region" description="Polar residues" evidence="5">
    <location>
        <begin position="132"/>
        <end position="142"/>
    </location>
</feature>
<feature type="region of interest" description="Disordered" evidence="5">
    <location>
        <begin position="49"/>
        <end position="145"/>
    </location>
</feature>
<dbReference type="EMBL" id="LMTR01000025">
    <property type="protein sequence ID" value="KWT71313.1"/>
    <property type="molecule type" value="Genomic_DNA"/>
</dbReference>
<reference evidence="7 8" key="1">
    <citation type="submission" date="2015-10" db="EMBL/GenBank/DDBJ databases">
        <title>Transcriptomic analysis of a linuron degrading triple-species bacterial consortium.</title>
        <authorList>
            <person name="Albers P."/>
        </authorList>
    </citation>
    <scope>NUCLEOTIDE SEQUENCE [LARGE SCALE GENOMIC DNA]</scope>
    <source>
        <strain evidence="7 8">WDL6</strain>
    </source>
</reference>
<evidence type="ECO:0000256" key="2">
    <source>
        <dbReference type="ARBA" id="ARBA00023316"/>
    </source>
</evidence>
<comment type="similarity">
    <text evidence="3 4">Belongs to the RlpA family.</text>
</comment>
<organism evidence="7 8">
    <name type="scientific">Hyphomicrobium sulfonivorans</name>
    <dbReference type="NCBI Taxonomy" id="121290"/>
    <lineage>
        <taxon>Bacteria</taxon>
        <taxon>Pseudomonadati</taxon>
        <taxon>Pseudomonadota</taxon>
        <taxon>Alphaproteobacteria</taxon>
        <taxon>Hyphomicrobiales</taxon>
        <taxon>Hyphomicrobiaceae</taxon>
        <taxon>Hyphomicrobium</taxon>
    </lineage>
</organism>
<name>A0A109BM55_HYPSL</name>
<evidence type="ECO:0000256" key="4">
    <source>
        <dbReference type="RuleBase" id="RU003495"/>
    </source>
</evidence>
<comment type="caution">
    <text evidence="7">The sequence shown here is derived from an EMBL/GenBank/DDBJ whole genome shotgun (WGS) entry which is preliminary data.</text>
</comment>
<dbReference type="Gene3D" id="2.40.40.10">
    <property type="entry name" value="RlpA-like domain"/>
    <property type="match status" value="1"/>
</dbReference>
<accession>A0A109BM55</accession>
<dbReference type="InterPro" id="IPR009009">
    <property type="entry name" value="RlpA-like_DPBB"/>
</dbReference>
<feature type="compositionally biased region" description="Basic residues" evidence="5">
    <location>
        <begin position="50"/>
        <end position="67"/>
    </location>
</feature>
<dbReference type="STRING" id="121290.APY04_0487"/>
<dbReference type="PANTHER" id="PTHR34183">
    <property type="entry name" value="ENDOLYTIC PEPTIDOGLYCAN TRANSGLYCOSYLASE RLPA"/>
    <property type="match status" value="1"/>
</dbReference>
<dbReference type="GO" id="GO:0071555">
    <property type="term" value="P:cell wall organization"/>
    <property type="evidence" value="ECO:0007669"/>
    <property type="project" value="UniProtKB-KW"/>
</dbReference>
<gene>
    <name evidence="3" type="primary">rlpA</name>
    <name evidence="7" type="ORF">APY04_0487</name>
</gene>
<dbReference type="PANTHER" id="PTHR34183:SF8">
    <property type="entry name" value="ENDOLYTIC PEPTIDOGLYCAN TRANSGLYCOSYLASE RLPA-RELATED"/>
    <property type="match status" value="1"/>
</dbReference>
<dbReference type="InterPro" id="IPR034718">
    <property type="entry name" value="RlpA"/>
</dbReference>
<keyword evidence="3" id="KW-0732">Signal</keyword>
<dbReference type="AlphaFoldDB" id="A0A109BM55"/>
<dbReference type="GO" id="GO:0008932">
    <property type="term" value="F:lytic endotransglycosylase activity"/>
    <property type="evidence" value="ECO:0007669"/>
    <property type="project" value="UniProtKB-UniRule"/>
</dbReference>
<sequence length="243" mass="25748" precursor="true">MRTFVLSALTVVGFGLTALTPAAAANVPWSCMSPAFACGEATVSKFSGQKAHKRTAKHKKHASRQHSKSNSAQQQAANVAKPERKVAASNESAKAKSATVKKPQQQAKTKQHPLSPPNIGVKPKADAKPDTTKANTAQVDTTKSTHRVVGSQAGMASYYWQPQMTASGVRFNPNAMTAAHRSLPFGTKVRVTNKRNGKSVVVTINDRGPFIKGRIIDLSNAAAGVIGMRASGVAPVVVERLTR</sequence>
<keyword evidence="2 3" id="KW-0961">Cell wall biogenesis/degradation</keyword>
<dbReference type="Proteomes" id="UP000059074">
    <property type="component" value="Unassembled WGS sequence"/>
</dbReference>
<dbReference type="HAMAP" id="MF_02071">
    <property type="entry name" value="RlpA"/>
    <property type="match status" value="1"/>
</dbReference>
<keyword evidence="1 3" id="KW-0456">Lyase</keyword>
<evidence type="ECO:0000256" key="1">
    <source>
        <dbReference type="ARBA" id="ARBA00023239"/>
    </source>
</evidence>
<evidence type="ECO:0000313" key="8">
    <source>
        <dbReference type="Proteomes" id="UP000059074"/>
    </source>
</evidence>
<dbReference type="CDD" id="cd22268">
    <property type="entry name" value="DPBB_RlpA-like"/>
    <property type="match status" value="1"/>
</dbReference>